<dbReference type="Pfam" id="PF00448">
    <property type="entry name" value="SRP54"/>
    <property type="match status" value="1"/>
</dbReference>
<dbReference type="SUPFAM" id="SSF52540">
    <property type="entry name" value="P-loop containing nucleoside triphosphate hydrolases"/>
    <property type="match status" value="1"/>
</dbReference>
<dbReference type="RefSeq" id="WP_166935568.1">
    <property type="nucleotide sequence ID" value="NZ_BAAADD010000006.1"/>
</dbReference>
<keyword evidence="4" id="KW-0342">GTP-binding</keyword>
<evidence type="ECO:0000256" key="4">
    <source>
        <dbReference type="ARBA" id="ARBA00023134"/>
    </source>
</evidence>
<name>A0ABP3PY47_9PROT</name>
<organism evidence="7 8">
    <name type="scientific">Rhizomicrobium electricum</name>
    <dbReference type="NCBI Taxonomy" id="480070"/>
    <lineage>
        <taxon>Bacteria</taxon>
        <taxon>Pseudomonadati</taxon>
        <taxon>Pseudomonadota</taxon>
        <taxon>Alphaproteobacteria</taxon>
        <taxon>Micropepsales</taxon>
        <taxon>Micropepsaceae</taxon>
        <taxon>Rhizomicrobium</taxon>
    </lineage>
</organism>
<dbReference type="InterPro" id="IPR000897">
    <property type="entry name" value="SRP54_GTPase_dom"/>
</dbReference>
<keyword evidence="8" id="KW-1185">Reference proteome</keyword>
<evidence type="ECO:0000256" key="3">
    <source>
        <dbReference type="ARBA" id="ARBA00022741"/>
    </source>
</evidence>
<accession>A0ABP3PY47</accession>
<keyword evidence="3" id="KW-0547">Nucleotide-binding</keyword>
<keyword evidence="5" id="KW-0472">Membrane</keyword>
<dbReference type="Gene3D" id="3.40.50.300">
    <property type="entry name" value="P-loop containing nucleotide triphosphate hydrolases"/>
    <property type="match status" value="1"/>
</dbReference>
<comment type="subcellular location">
    <subcellularLocation>
        <location evidence="1">Cell membrane</location>
        <topology evidence="1">Peripheral membrane protein</topology>
        <orientation evidence="1">Cytoplasmic side</orientation>
    </subcellularLocation>
</comment>
<dbReference type="PANTHER" id="PTHR43134:SF3">
    <property type="entry name" value="FLAGELLAR BIOSYNTHESIS PROTEIN FLHF"/>
    <property type="match status" value="1"/>
</dbReference>
<feature type="domain" description="SRP54-type proteins GTP-binding" evidence="6">
    <location>
        <begin position="150"/>
        <end position="340"/>
    </location>
</feature>
<sequence>MQLRTFLAKDMKEALAAVRSEMGPDAVIVASQAAKGGGVMVRAALEEPEPPLDLPPSAEVKPEPKAEDIDTLFQQTMIRRLREKKTSLPGRRKFDRAQLLASFAKNRLPEALGHALAEAAAKTGLTDMTLALAAAIDQKMLSAPIDFVNAKAFLLAGPNGAGKTAVAAKLGAHARLAGRVVRLIAHDVTGAGAVARLKDFADHLDAQIVTAESAMALAAVLGNAARDQALAIIDTAGFDPRQPRSAAAFSALADIELVETIGIISSLTDSEEAGEMAAALARIGASRLVITQADMTRRYGALASAAMTTNLAVAFVTRSPFVAGELETLTPLALARLLTENAEGTQ</sequence>
<comment type="similarity">
    <text evidence="2">Belongs to the GTP-binding SRP family.</text>
</comment>
<evidence type="ECO:0000256" key="5">
    <source>
        <dbReference type="ARBA" id="ARBA00023136"/>
    </source>
</evidence>
<reference evidence="8" key="1">
    <citation type="journal article" date="2019" name="Int. J. Syst. Evol. Microbiol.">
        <title>The Global Catalogue of Microorganisms (GCM) 10K type strain sequencing project: providing services to taxonomists for standard genome sequencing and annotation.</title>
        <authorList>
            <consortium name="The Broad Institute Genomics Platform"/>
            <consortium name="The Broad Institute Genome Sequencing Center for Infectious Disease"/>
            <person name="Wu L."/>
            <person name="Ma J."/>
        </authorList>
    </citation>
    <scope>NUCLEOTIDE SEQUENCE [LARGE SCALE GENOMIC DNA]</scope>
    <source>
        <strain evidence="8">JCM 15089</strain>
    </source>
</reference>
<dbReference type="InterPro" id="IPR027417">
    <property type="entry name" value="P-loop_NTPase"/>
</dbReference>
<dbReference type="PANTHER" id="PTHR43134">
    <property type="entry name" value="SIGNAL RECOGNITION PARTICLE RECEPTOR SUBUNIT ALPHA"/>
    <property type="match status" value="1"/>
</dbReference>
<comment type="caution">
    <text evidence="7">The sequence shown here is derived from an EMBL/GenBank/DDBJ whole genome shotgun (WGS) entry which is preliminary data.</text>
</comment>
<evidence type="ECO:0000256" key="2">
    <source>
        <dbReference type="ARBA" id="ARBA00008531"/>
    </source>
</evidence>
<protein>
    <submittedName>
        <fullName evidence="7">AAA family ATPase</fullName>
    </submittedName>
</protein>
<evidence type="ECO:0000313" key="8">
    <source>
        <dbReference type="Proteomes" id="UP001499951"/>
    </source>
</evidence>
<evidence type="ECO:0000256" key="1">
    <source>
        <dbReference type="ARBA" id="ARBA00004413"/>
    </source>
</evidence>
<dbReference type="EMBL" id="BAAADD010000006">
    <property type="protein sequence ID" value="GAA0575356.1"/>
    <property type="molecule type" value="Genomic_DNA"/>
</dbReference>
<dbReference type="Proteomes" id="UP001499951">
    <property type="component" value="Unassembled WGS sequence"/>
</dbReference>
<evidence type="ECO:0000313" key="7">
    <source>
        <dbReference type="EMBL" id="GAA0575356.1"/>
    </source>
</evidence>
<evidence type="ECO:0000259" key="6">
    <source>
        <dbReference type="SMART" id="SM00962"/>
    </source>
</evidence>
<proteinExistence type="inferred from homology"/>
<dbReference type="SMART" id="SM00962">
    <property type="entry name" value="SRP54"/>
    <property type="match status" value="1"/>
</dbReference>
<gene>
    <name evidence="7" type="ORF">GCM10008942_25230</name>
</gene>